<organism evidence="1 2">
    <name type="scientific">Rhododendron molle</name>
    <name type="common">Chinese azalea</name>
    <name type="synonym">Azalea mollis</name>
    <dbReference type="NCBI Taxonomy" id="49168"/>
    <lineage>
        <taxon>Eukaryota</taxon>
        <taxon>Viridiplantae</taxon>
        <taxon>Streptophyta</taxon>
        <taxon>Embryophyta</taxon>
        <taxon>Tracheophyta</taxon>
        <taxon>Spermatophyta</taxon>
        <taxon>Magnoliopsida</taxon>
        <taxon>eudicotyledons</taxon>
        <taxon>Gunneridae</taxon>
        <taxon>Pentapetalae</taxon>
        <taxon>asterids</taxon>
        <taxon>Ericales</taxon>
        <taxon>Ericaceae</taxon>
        <taxon>Ericoideae</taxon>
        <taxon>Rhodoreae</taxon>
        <taxon>Rhododendron</taxon>
    </lineage>
</organism>
<protein>
    <submittedName>
        <fullName evidence="1">Uncharacterized protein</fullName>
    </submittedName>
</protein>
<name>A0ACC0LQ73_RHOML</name>
<accession>A0ACC0LQ73</accession>
<comment type="caution">
    <text evidence="1">The sequence shown here is derived from an EMBL/GenBank/DDBJ whole genome shotgun (WGS) entry which is preliminary data.</text>
</comment>
<reference evidence="1" key="1">
    <citation type="submission" date="2022-02" db="EMBL/GenBank/DDBJ databases">
        <title>Plant Genome Project.</title>
        <authorList>
            <person name="Zhang R.-G."/>
        </authorList>
    </citation>
    <scope>NUCLEOTIDE SEQUENCE</scope>
    <source>
        <strain evidence="1">AT1</strain>
    </source>
</reference>
<keyword evidence="2" id="KW-1185">Reference proteome</keyword>
<evidence type="ECO:0000313" key="1">
    <source>
        <dbReference type="EMBL" id="KAI8530537.1"/>
    </source>
</evidence>
<dbReference type="EMBL" id="CM046398">
    <property type="protein sequence ID" value="KAI8530537.1"/>
    <property type="molecule type" value="Genomic_DNA"/>
</dbReference>
<proteinExistence type="predicted"/>
<gene>
    <name evidence="1" type="ORF">RHMOL_Rhmol11G0067400</name>
</gene>
<evidence type="ECO:0000313" key="2">
    <source>
        <dbReference type="Proteomes" id="UP001062846"/>
    </source>
</evidence>
<dbReference type="Proteomes" id="UP001062846">
    <property type="component" value="Chromosome 11"/>
</dbReference>
<sequence>MDADIGDDNDDDDDDSLPLSVCLGTLRAQSSVPAGGLALEGIAIVAISNSPEEQGEVGIIQPRTGPIPFPHPEPGHSAVIGGMLPDEPSVVDLGGDPSKVSTESSSSSKGPENIIVYSTDRDPTPSNAASSEIHKPPPPMDTRESTGQADIAEELINAAVTQLLGENEEDIAEELPRGTVGDPVANQPEGGSTSTPSGSQQQSTSARIRYTESFLEA</sequence>